<accession>A0A239RAP0</accession>
<reference evidence="1 2" key="1">
    <citation type="submission" date="2017-07" db="EMBL/GenBank/DDBJ databases">
        <authorList>
            <person name="Sun Z.S."/>
            <person name="Albrecht U."/>
            <person name="Echele G."/>
            <person name="Lee C.C."/>
        </authorList>
    </citation>
    <scope>NUCLEOTIDE SEQUENCE [LARGE SCALE GENOMIC DNA]</scope>
    <source>
        <strain evidence="1 2">AR3</strain>
    </source>
</reference>
<evidence type="ECO:0008006" key="3">
    <source>
        <dbReference type="Google" id="ProtNLM"/>
    </source>
</evidence>
<proteinExistence type="predicted"/>
<protein>
    <recommendedName>
        <fullName evidence="3">Phage protein</fullName>
    </recommendedName>
</protein>
<sequence length="111" mass="12587">MATTELINVDEITQPFGLAQALTYMEENGEYIRYIAGNYDLYMHIEHERKPVMVNGKRQFKEFSKVVGISKFGGSILALPLDGFADAKCYIMQFDEDGNPDWNLPETDAAE</sequence>
<gene>
    <name evidence="1" type="ORF">SAMN05216470_1212</name>
</gene>
<organism evidence="1 2">
    <name type="scientific">Streptococcus equinus</name>
    <name type="common">Streptococcus bovis</name>
    <dbReference type="NCBI Taxonomy" id="1335"/>
    <lineage>
        <taxon>Bacteria</taxon>
        <taxon>Bacillati</taxon>
        <taxon>Bacillota</taxon>
        <taxon>Bacilli</taxon>
        <taxon>Lactobacillales</taxon>
        <taxon>Streptococcaceae</taxon>
        <taxon>Streptococcus</taxon>
    </lineage>
</organism>
<name>A0A239RAP0_STREI</name>
<dbReference type="Proteomes" id="UP000214649">
    <property type="component" value="Unassembled WGS sequence"/>
</dbReference>
<dbReference type="AlphaFoldDB" id="A0A239RAP0"/>
<evidence type="ECO:0000313" key="1">
    <source>
        <dbReference type="EMBL" id="SNU07867.1"/>
    </source>
</evidence>
<evidence type="ECO:0000313" key="2">
    <source>
        <dbReference type="Proteomes" id="UP000214649"/>
    </source>
</evidence>
<dbReference type="EMBL" id="FZRA01000002">
    <property type="protein sequence ID" value="SNU07867.1"/>
    <property type="molecule type" value="Genomic_DNA"/>
</dbReference>
<dbReference type="RefSeq" id="WP_094140906.1">
    <property type="nucleotide sequence ID" value="NZ_FZRA01000002.1"/>
</dbReference>